<comment type="similarity">
    <text evidence="1">Belongs to the transferase hexapeptide repeat family.</text>
</comment>
<dbReference type="InterPro" id="IPR001451">
    <property type="entry name" value="Hexapep"/>
</dbReference>
<keyword evidence="2 3" id="KW-0808">Transferase</keyword>
<dbReference type="PANTHER" id="PTHR23416:SF23">
    <property type="entry name" value="ACETYLTRANSFERASE C18B11.09C-RELATED"/>
    <property type="match status" value="1"/>
</dbReference>
<dbReference type="CDD" id="cd04647">
    <property type="entry name" value="LbH_MAT_like"/>
    <property type="match status" value="1"/>
</dbReference>
<dbReference type="EMBL" id="JGEU01000035">
    <property type="protein sequence ID" value="EYB09112.1"/>
    <property type="molecule type" value="Genomic_DNA"/>
</dbReference>
<dbReference type="InterPro" id="IPR011004">
    <property type="entry name" value="Trimer_LpxA-like_sf"/>
</dbReference>
<gene>
    <name evidence="3" type="ORF">M119_2792</name>
</gene>
<dbReference type="RefSeq" id="WP_009292484.1">
    <property type="nucleotide sequence ID" value="NZ_JGEU01000035.1"/>
</dbReference>
<dbReference type="GO" id="GO:0005829">
    <property type="term" value="C:cytosol"/>
    <property type="evidence" value="ECO:0007669"/>
    <property type="project" value="TreeGrafter"/>
</dbReference>
<organism evidence="3 4">
    <name type="scientific">Bacteroides fragilis str. 3783N1-6</name>
    <dbReference type="NCBI Taxonomy" id="1339310"/>
    <lineage>
        <taxon>Bacteria</taxon>
        <taxon>Pseudomonadati</taxon>
        <taxon>Bacteroidota</taxon>
        <taxon>Bacteroidia</taxon>
        <taxon>Bacteroidales</taxon>
        <taxon>Bacteroidaceae</taxon>
        <taxon>Bacteroides</taxon>
    </lineage>
</organism>
<dbReference type="PANTHER" id="PTHR23416">
    <property type="entry name" value="SIALIC ACID SYNTHASE-RELATED"/>
    <property type="match status" value="1"/>
</dbReference>
<dbReference type="InterPro" id="IPR051159">
    <property type="entry name" value="Hexapeptide_acetyltransf"/>
</dbReference>
<dbReference type="SUPFAM" id="SSF51161">
    <property type="entry name" value="Trimeric LpxA-like enzymes"/>
    <property type="match status" value="1"/>
</dbReference>
<comment type="caution">
    <text evidence="3">The sequence shown here is derived from an EMBL/GenBank/DDBJ whole genome shotgun (WGS) entry which is preliminary data.</text>
</comment>
<dbReference type="Proteomes" id="UP000021175">
    <property type="component" value="Unassembled WGS sequence"/>
</dbReference>
<dbReference type="Pfam" id="PF14602">
    <property type="entry name" value="Hexapep_2"/>
    <property type="match status" value="1"/>
</dbReference>
<evidence type="ECO:0000313" key="4">
    <source>
        <dbReference type="Proteomes" id="UP000021175"/>
    </source>
</evidence>
<dbReference type="Gene3D" id="2.160.10.10">
    <property type="entry name" value="Hexapeptide repeat proteins"/>
    <property type="match status" value="1"/>
</dbReference>
<evidence type="ECO:0000256" key="1">
    <source>
        <dbReference type="ARBA" id="ARBA00007274"/>
    </source>
</evidence>
<sequence>MALKEKIKQNPALKQAVHRFIMHPVKTRPNWWIRIFSFLYLKRGKGSVIYRSVRQDLPPFNLFSLGKYSVVEDFSCLNNAVGDLIIGEYTRIGLGNTIIGPATIGNHVNLAQNVTVTGLNHNYQDADKRIDEQGVSTQPITIEDDVWVGANSVILPGVTLGKHCVVAAGSVVSRSIPPYSVCAGSPAKVVKQFNPESRTWEKQSQKTESNYI</sequence>
<name>A0AB73AJ37_BACFG</name>
<evidence type="ECO:0000256" key="2">
    <source>
        <dbReference type="ARBA" id="ARBA00022679"/>
    </source>
</evidence>
<dbReference type="GO" id="GO:0008374">
    <property type="term" value="F:O-acyltransferase activity"/>
    <property type="evidence" value="ECO:0007669"/>
    <property type="project" value="TreeGrafter"/>
</dbReference>
<protein>
    <submittedName>
        <fullName evidence="3">Bacterial transferase hexapeptide family protein</fullName>
    </submittedName>
</protein>
<dbReference type="AlphaFoldDB" id="A0AB73AJ37"/>
<proteinExistence type="inferred from homology"/>
<accession>A0AB73AJ37</accession>
<evidence type="ECO:0000313" key="3">
    <source>
        <dbReference type="EMBL" id="EYB09112.1"/>
    </source>
</evidence>
<reference evidence="3 4" key="1">
    <citation type="submission" date="2014-02" db="EMBL/GenBank/DDBJ databases">
        <authorList>
            <person name="Sears C."/>
            <person name="Carroll K."/>
            <person name="Sack B.R."/>
            <person name="Qadri F."/>
            <person name="Myers L.L."/>
            <person name="Chung G.-T."/>
            <person name="Escheverria P."/>
            <person name="Fraser C.M."/>
            <person name="Sadzewicz L."/>
            <person name="Shefchek K.A."/>
            <person name="Tallon L."/>
            <person name="Das S.P."/>
            <person name="Daugherty S."/>
            <person name="Mongodin E.F."/>
        </authorList>
    </citation>
    <scope>NUCLEOTIDE SEQUENCE [LARGE SCALE GENOMIC DNA]</scope>
    <source>
        <strain evidence="3 4">3783N1-6</strain>
    </source>
</reference>